<keyword evidence="9" id="KW-1185">Reference proteome</keyword>
<name>A0A6A6UMK4_9PEZI</name>
<dbReference type="PANTHER" id="PTHR10639">
    <property type="entry name" value="CLATHRIN LIGHT CHAIN"/>
    <property type="match status" value="1"/>
</dbReference>
<accession>A0A6A6UMK4</accession>
<dbReference type="AlphaFoldDB" id="A0A6A6UMK4"/>
<evidence type="ECO:0000256" key="2">
    <source>
        <dbReference type="ARBA" id="ARBA00005263"/>
    </source>
</evidence>
<evidence type="ECO:0000256" key="3">
    <source>
        <dbReference type="ARBA" id="ARBA00023136"/>
    </source>
</evidence>
<dbReference type="GO" id="GO:0030132">
    <property type="term" value="C:clathrin coat of coated pit"/>
    <property type="evidence" value="ECO:0007669"/>
    <property type="project" value="InterPro"/>
</dbReference>
<dbReference type="Pfam" id="PF01086">
    <property type="entry name" value="Clathrin_lg_ch"/>
    <property type="match status" value="1"/>
</dbReference>
<evidence type="ECO:0000256" key="4">
    <source>
        <dbReference type="ARBA" id="ARBA00023176"/>
    </source>
</evidence>
<evidence type="ECO:0000313" key="9">
    <source>
        <dbReference type="Proteomes" id="UP000799302"/>
    </source>
</evidence>
<evidence type="ECO:0000313" key="8">
    <source>
        <dbReference type="EMBL" id="KAF2673505.1"/>
    </source>
</evidence>
<dbReference type="EMBL" id="MU004231">
    <property type="protein sequence ID" value="KAF2673505.1"/>
    <property type="molecule type" value="Genomic_DNA"/>
</dbReference>
<evidence type="ECO:0000256" key="5">
    <source>
        <dbReference type="ARBA" id="ARBA00023329"/>
    </source>
</evidence>
<dbReference type="GO" id="GO:0006886">
    <property type="term" value="P:intracellular protein transport"/>
    <property type="evidence" value="ECO:0007669"/>
    <property type="project" value="InterPro"/>
</dbReference>
<evidence type="ECO:0000256" key="6">
    <source>
        <dbReference type="RuleBase" id="RU363137"/>
    </source>
</evidence>
<dbReference type="OrthoDB" id="5512at2759"/>
<comment type="subcellular location">
    <subcellularLocation>
        <location evidence="1 6">Cytoplasmic vesicle membrane</location>
        <topology evidence="1 6">Peripheral membrane protein</topology>
        <orientation evidence="1 6">Cytoplasmic side</orientation>
    </subcellularLocation>
    <subcellularLocation>
        <location evidence="6">Membrane</location>
        <location evidence="6">Coated pit</location>
        <topology evidence="6">Peripheral membrane protein</topology>
        <orientation evidence="6">Cytoplasmic side</orientation>
    </subcellularLocation>
    <text evidence="6">Cytoplasmic face of coated pits and vesicles.</text>
</comment>
<keyword evidence="3 6" id="KW-0472">Membrane</keyword>
<evidence type="ECO:0000256" key="7">
    <source>
        <dbReference type="SAM" id="MobiDB-lite"/>
    </source>
</evidence>
<evidence type="ECO:0000256" key="1">
    <source>
        <dbReference type="ARBA" id="ARBA00004180"/>
    </source>
</evidence>
<feature type="region of interest" description="Disordered" evidence="7">
    <location>
        <begin position="1"/>
        <end position="116"/>
    </location>
</feature>
<dbReference type="GO" id="GO:0072583">
    <property type="term" value="P:clathrin-dependent endocytosis"/>
    <property type="evidence" value="ECO:0007669"/>
    <property type="project" value="TreeGrafter"/>
</dbReference>
<reference evidence="8" key="1">
    <citation type="journal article" date="2020" name="Stud. Mycol.">
        <title>101 Dothideomycetes genomes: a test case for predicting lifestyles and emergence of pathogens.</title>
        <authorList>
            <person name="Haridas S."/>
            <person name="Albert R."/>
            <person name="Binder M."/>
            <person name="Bloem J."/>
            <person name="Labutti K."/>
            <person name="Salamov A."/>
            <person name="Andreopoulos B."/>
            <person name="Baker S."/>
            <person name="Barry K."/>
            <person name="Bills G."/>
            <person name="Bluhm B."/>
            <person name="Cannon C."/>
            <person name="Castanera R."/>
            <person name="Culley D."/>
            <person name="Daum C."/>
            <person name="Ezra D."/>
            <person name="Gonzalez J."/>
            <person name="Henrissat B."/>
            <person name="Kuo A."/>
            <person name="Liang C."/>
            <person name="Lipzen A."/>
            <person name="Lutzoni F."/>
            <person name="Magnuson J."/>
            <person name="Mondo S."/>
            <person name="Nolan M."/>
            <person name="Ohm R."/>
            <person name="Pangilinan J."/>
            <person name="Park H.-J."/>
            <person name="Ramirez L."/>
            <person name="Alfaro M."/>
            <person name="Sun H."/>
            <person name="Tritt A."/>
            <person name="Yoshinaga Y."/>
            <person name="Zwiers L.-H."/>
            <person name="Turgeon B."/>
            <person name="Goodwin S."/>
            <person name="Spatafora J."/>
            <person name="Crous P."/>
            <person name="Grigoriev I."/>
        </authorList>
    </citation>
    <scope>NUCLEOTIDE SEQUENCE</scope>
    <source>
        <strain evidence="8">CBS 115976</strain>
    </source>
</reference>
<dbReference type="PANTHER" id="PTHR10639:SF7">
    <property type="entry name" value="CLATHRIN LIGHT CHAIN"/>
    <property type="match status" value="1"/>
</dbReference>
<comment type="function">
    <text evidence="6">Clathrin is the major protein of the polyhedral coat of coated pits and vesicles.</text>
</comment>
<keyword evidence="5 6" id="KW-0968">Cytoplasmic vesicle</keyword>
<keyword evidence="4 6" id="KW-0168">Coated pit</keyword>
<organism evidence="8 9">
    <name type="scientific">Microthyrium microscopicum</name>
    <dbReference type="NCBI Taxonomy" id="703497"/>
    <lineage>
        <taxon>Eukaryota</taxon>
        <taxon>Fungi</taxon>
        <taxon>Dikarya</taxon>
        <taxon>Ascomycota</taxon>
        <taxon>Pezizomycotina</taxon>
        <taxon>Dothideomycetes</taxon>
        <taxon>Dothideomycetes incertae sedis</taxon>
        <taxon>Microthyriales</taxon>
        <taxon>Microthyriaceae</taxon>
        <taxon>Microthyrium</taxon>
    </lineage>
</organism>
<sequence>MADRFPSLDEFDAGQTDVKPEATEGGSFLDRERELLGDDADLFSTPNDRKVTTVEDADEHDLLGGGDSYDAGASEEMAGFESSFPELDTSNQNVGPGGSITNVSGFNSSYAPPAEPVEEPAVIQEWRSNRDAAISQRDKISEDKKAATVAEAHQAIDDFYLSYNEKKEKNIAQTQKEAAEFLESRDDTTAGGTSWDRIAKLVDLSGKGIKGGAASSGKERFRELLLSLRKDEAAPGAKGL</sequence>
<proteinExistence type="inferred from homology"/>
<dbReference type="GO" id="GO:0005198">
    <property type="term" value="F:structural molecule activity"/>
    <property type="evidence" value="ECO:0007669"/>
    <property type="project" value="InterPro"/>
</dbReference>
<comment type="similarity">
    <text evidence="2 6">Belongs to the clathrin light chain family.</text>
</comment>
<dbReference type="InterPro" id="IPR000996">
    <property type="entry name" value="Clathrin_L-chain"/>
</dbReference>
<protein>
    <recommendedName>
        <fullName evidence="6">Clathrin light chain</fullName>
    </recommendedName>
</protein>
<dbReference type="Proteomes" id="UP000799302">
    <property type="component" value="Unassembled WGS sequence"/>
</dbReference>
<dbReference type="GO" id="GO:0032050">
    <property type="term" value="F:clathrin heavy chain binding"/>
    <property type="evidence" value="ECO:0007669"/>
    <property type="project" value="TreeGrafter"/>
</dbReference>
<feature type="compositionally biased region" description="Polar residues" evidence="7">
    <location>
        <begin position="88"/>
        <end position="110"/>
    </location>
</feature>
<gene>
    <name evidence="8" type="ORF">BT63DRAFT_437194</name>
</gene>
<dbReference type="GO" id="GO:0030130">
    <property type="term" value="C:clathrin coat of trans-Golgi network vesicle"/>
    <property type="evidence" value="ECO:0007669"/>
    <property type="project" value="InterPro"/>
</dbReference>